<dbReference type="Proteomes" id="UP001517376">
    <property type="component" value="Unassembled WGS sequence"/>
</dbReference>
<name>A0ABW9Y4Z6_9RHOB</name>
<evidence type="ECO:0000313" key="3">
    <source>
        <dbReference type="Proteomes" id="UP001517376"/>
    </source>
</evidence>
<evidence type="ECO:0000313" key="2">
    <source>
        <dbReference type="EMBL" id="NBE07600.1"/>
    </source>
</evidence>
<organism evidence="2 3">
    <name type="scientific">Paragemmobacter ruber</name>
    <dbReference type="NCBI Taxonomy" id="1985673"/>
    <lineage>
        <taxon>Bacteria</taxon>
        <taxon>Pseudomonadati</taxon>
        <taxon>Pseudomonadota</taxon>
        <taxon>Alphaproteobacteria</taxon>
        <taxon>Rhodobacterales</taxon>
        <taxon>Paracoccaceae</taxon>
        <taxon>Paragemmobacter</taxon>
    </lineage>
</organism>
<dbReference type="InterPro" id="IPR000182">
    <property type="entry name" value="GNAT_dom"/>
</dbReference>
<dbReference type="PANTHER" id="PTHR43792:SF1">
    <property type="entry name" value="N-ACETYLTRANSFERASE DOMAIN-CONTAINING PROTEIN"/>
    <property type="match status" value="1"/>
</dbReference>
<dbReference type="InterPro" id="IPR051531">
    <property type="entry name" value="N-acetyltransferase"/>
</dbReference>
<dbReference type="InterPro" id="IPR016181">
    <property type="entry name" value="Acyl_CoA_acyltransferase"/>
</dbReference>
<dbReference type="Pfam" id="PF13302">
    <property type="entry name" value="Acetyltransf_3"/>
    <property type="match status" value="1"/>
</dbReference>
<gene>
    <name evidence="2" type="ORF">GU920_08635</name>
</gene>
<keyword evidence="3" id="KW-1185">Reference proteome</keyword>
<dbReference type="EMBL" id="JAAATW010000002">
    <property type="protein sequence ID" value="NBE07600.1"/>
    <property type="molecule type" value="Genomic_DNA"/>
</dbReference>
<dbReference type="SUPFAM" id="SSF55729">
    <property type="entry name" value="Acyl-CoA N-acyltransferases (Nat)"/>
    <property type="match status" value="1"/>
</dbReference>
<evidence type="ECO:0000259" key="1">
    <source>
        <dbReference type="Pfam" id="PF13302"/>
    </source>
</evidence>
<sequence length="180" mass="19770">MMQPVTAQLTGLPVLETARLVLRGPQMADWPVFRDYRLSPRTAFTGGMKKPHEAAEQFASFFGHWVLRGFGRLIAEDRATGRPLGHFGPMQWEDGGEVELTWSLWTAEAEGRGLATEAALALRDWVFGRLRLPLAIAAVHRDNAASHAIARRLGGQVIAGRVPNWVEVGSVYRFLPGGAA</sequence>
<comment type="caution">
    <text evidence="2">The sequence shown here is derived from an EMBL/GenBank/DDBJ whole genome shotgun (WGS) entry which is preliminary data.</text>
</comment>
<proteinExistence type="predicted"/>
<accession>A0ABW9Y4Z6</accession>
<dbReference type="Gene3D" id="3.40.630.30">
    <property type="match status" value="1"/>
</dbReference>
<dbReference type="PANTHER" id="PTHR43792">
    <property type="entry name" value="GNAT FAMILY, PUTATIVE (AFU_ORTHOLOGUE AFUA_3G00765)-RELATED-RELATED"/>
    <property type="match status" value="1"/>
</dbReference>
<protein>
    <submittedName>
        <fullName evidence="2">GNAT family N-acetyltransferase</fullName>
    </submittedName>
</protein>
<feature type="domain" description="N-acetyltransferase" evidence="1">
    <location>
        <begin position="19"/>
        <end position="155"/>
    </location>
</feature>
<reference evidence="3" key="1">
    <citation type="submission" date="2020-01" db="EMBL/GenBank/DDBJ databases">
        <title>Sphingomonas sp. strain CSW-10.</title>
        <authorList>
            <person name="Chen W.-M."/>
        </authorList>
    </citation>
    <scope>NUCLEOTIDE SEQUENCE [LARGE SCALE GENOMIC DNA]</scope>
    <source>
        <strain evidence="3">CCP-1</strain>
    </source>
</reference>